<name>Q1IJ77_KORVE</name>
<dbReference type="EnsemblBacteria" id="ABF43073">
    <property type="protein sequence ID" value="ABF43073"/>
    <property type="gene ID" value="Acid345_4073"/>
</dbReference>
<sequence length="165" mass="18456">MRAQIFIVMSLTILCGYTRAQSLQTNPPVDLSIRNRDAVVASRDEVASQRRDLIGKGMNLTPDEARQFWPVYDAYAAETAKISDQTVNLITMFADGYRTLSDKDAYSLAMSSLEIERLRNGVKQRYAPRFAAVLPGKKVARFIQLDRRLDAVAALNVTQAISLVE</sequence>
<protein>
    <submittedName>
        <fullName evidence="1">Uncharacterized protein</fullName>
    </submittedName>
</protein>
<evidence type="ECO:0000313" key="1">
    <source>
        <dbReference type="EMBL" id="ABF43073.1"/>
    </source>
</evidence>
<gene>
    <name evidence="1" type="ordered locus">Acid345_4073</name>
</gene>
<organism evidence="1 2">
    <name type="scientific">Koribacter versatilis (strain Ellin345)</name>
    <dbReference type="NCBI Taxonomy" id="204669"/>
    <lineage>
        <taxon>Bacteria</taxon>
        <taxon>Pseudomonadati</taxon>
        <taxon>Acidobacteriota</taxon>
        <taxon>Terriglobia</taxon>
        <taxon>Terriglobales</taxon>
        <taxon>Candidatus Korobacteraceae</taxon>
        <taxon>Candidatus Korobacter</taxon>
    </lineage>
</organism>
<dbReference type="HOGENOM" id="CLU_112450_1_1_0"/>
<dbReference type="Proteomes" id="UP000002432">
    <property type="component" value="Chromosome"/>
</dbReference>
<accession>Q1IJ77</accession>
<proteinExistence type="predicted"/>
<dbReference type="AlphaFoldDB" id="Q1IJ77"/>
<dbReference type="KEGG" id="aba:Acid345_4073"/>
<reference evidence="1 2" key="1">
    <citation type="journal article" date="2009" name="Appl. Environ. Microbiol.">
        <title>Three genomes from the phylum Acidobacteria provide insight into the lifestyles of these microorganisms in soils.</title>
        <authorList>
            <person name="Ward N.L."/>
            <person name="Challacombe J.F."/>
            <person name="Janssen P.H."/>
            <person name="Henrissat B."/>
            <person name="Coutinho P.M."/>
            <person name="Wu M."/>
            <person name="Xie G."/>
            <person name="Haft D.H."/>
            <person name="Sait M."/>
            <person name="Badger J."/>
            <person name="Barabote R.D."/>
            <person name="Bradley B."/>
            <person name="Brettin T.S."/>
            <person name="Brinkac L.M."/>
            <person name="Bruce D."/>
            <person name="Creasy T."/>
            <person name="Daugherty S.C."/>
            <person name="Davidsen T.M."/>
            <person name="DeBoy R.T."/>
            <person name="Detter J.C."/>
            <person name="Dodson R.J."/>
            <person name="Durkin A.S."/>
            <person name="Ganapathy A."/>
            <person name="Gwinn-Giglio M."/>
            <person name="Han C.S."/>
            <person name="Khouri H."/>
            <person name="Kiss H."/>
            <person name="Kothari S.P."/>
            <person name="Madupu R."/>
            <person name="Nelson K.E."/>
            <person name="Nelson W.C."/>
            <person name="Paulsen I."/>
            <person name="Penn K."/>
            <person name="Ren Q."/>
            <person name="Rosovitz M.J."/>
            <person name="Selengut J.D."/>
            <person name="Shrivastava S."/>
            <person name="Sullivan S.A."/>
            <person name="Tapia R."/>
            <person name="Thompson L.S."/>
            <person name="Watkins K.L."/>
            <person name="Yang Q."/>
            <person name="Yu C."/>
            <person name="Zafar N."/>
            <person name="Zhou L."/>
            <person name="Kuske C.R."/>
        </authorList>
    </citation>
    <scope>NUCLEOTIDE SEQUENCE [LARGE SCALE GENOMIC DNA]</scope>
    <source>
        <strain evidence="1 2">Ellin345</strain>
    </source>
</reference>
<evidence type="ECO:0000313" key="2">
    <source>
        <dbReference type="Proteomes" id="UP000002432"/>
    </source>
</evidence>
<keyword evidence="2" id="KW-1185">Reference proteome</keyword>
<dbReference type="EMBL" id="CP000360">
    <property type="protein sequence ID" value="ABF43073.1"/>
    <property type="molecule type" value="Genomic_DNA"/>
</dbReference>
<dbReference type="STRING" id="204669.Acid345_4073"/>